<sequence length="175" mass="19221">MSDSLGCSVGVTLDMPLADAWALLADFSLAHHYVPGLTRTEIVSAASSGLGARRRVYTGDKFLEETIIDWREGQGFTLRLHQGEKPMPPFRRAEFDYRLSPEGADRTRATLALPFVMPLGVFGRLLGRNLILPVMKKQLVAVAAGMKHFYETGTPATDEDRKRLAGAVDVYPASN</sequence>
<dbReference type="AlphaFoldDB" id="A0A4R5LPU2"/>
<accession>A0A4R5LPU2</accession>
<proteinExistence type="predicted"/>
<protein>
    <submittedName>
        <fullName evidence="1">SRPBCC family protein</fullName>
    </submittedName>
</protein>
<dbReference type="InterPro" id="IPR019587">
    <property type="entry name" value="Polyketide_cyclase/dehydratase"/>
</dbReference>
<evidence type="ECO:0000313" key="1">
    <source>
        <dbReference type="EMBL" id="TDG12557.1"/>
    </source>
</evidence>
<dbReference type="RefSeq" id="WP_133213453.1">
    <property type="nucleotide sequence ID" value="NZ_SMSE01000003.1"/>
</dbReference>
<dbReference type="Pfam" id="PF10604">
    <property type="entry name" value="Polyketide_cyc2"/>
    <property type="match status" value="1"/>
</dbReference>
<name>A0A4R5LPU2_9GAMM</name>
<dbReference type="CDD" id="cd07812">
    <property type="entry name" value="SRPBCC"/>
    <property type="match status" value="1"/>
</dbReference>
<dbReference type="Proteomes" id="UP000295554">
    <property type="component" value="Unassembled WGS sequence"/>
</dbReference>
<keyword evidence="2" id="KW-1185">Reference proteome</keyword>
<dbReference type="InterPro" id="IPR023393">
    <property type="entry name" value="START-like_dom_sf"/>
</dbReference>
<evidence type="ECO:0000313" key="2">
    <source>
        <dbReference type="Proteomes" id="UP000295554"/>
    </source>
</evidence>
<dbReference type="Gene3D" id="3.30.530.20">
    <property type="match status" value="1"/>
</dbReference>
<gene>
    <name evidence="1" type="ORF">E2F43_13260</name>
</gene>
<comment type="caution">
    <text evidence="1">The sequence shown here is derived from an EMBL/GenBank/DDBJ whole genome shotgun (WGS) entry which is preliminary data.</text>
</comment>
<dbReference type="EMBL" id="SMSE01000003">
    <property type="protein sequence ID" value="TDG12557.1"/>
    <property type="molecule type" value="Genomic_DNA"/>
</dbReference>
<dbReference type="SUPFAM" id="SSF55961">
    <property type="entry name" value="Bet v1-like"/>
    <property type="match status" value="1"/>
</dbReference>
<reference evidence="1 2" key="1">
    <citation type="submission" date="2019-03" db="EMBL/GenBank/DDBJ databases">
        <title>Seongchinamella monodicae gen. nov., sp. nov., a novel member of the Gammaproteobacteria isolated from a tidal mudflat of beach.</title>
        <authorList>
            <person name="Yang H.G."/>
            <person name="Kang J.W."/>
            <person name="Lee S.D."/>
        </authorList>
    </citation>
    <scope>NUCLEOTIDE SEQUENCE [LARGE SCALE GENOMIC DNA]</scope>
    <source>
        <strain evidence="1 2">GH4-78</strain>
    </source>
</reference>
<organism evidence="1 2">
    <name type="scientific">Seongchinamella unica</name>
    <dbReference type="NCBI Taxonomy" id="2547392"/>
    <lineage>
        <taxon>Bacteria</taxon>
        <taxon>Pseudomonadati</taxon>
        <taxon>Pseudomonadota</taxon>
        <taxon>Gammaproteobacteria</taxon>
        <taxon>Cellvibrionales</taxon>
        <taxon>Halieaceae</taxon>
        <taxon>Seongchinamella</taxon>
    </lineage>
</organism>
<dbReference type="OrthoDB" id="5735806at2"/>